<feature type="compositionally biased region" description="Low complexity" evidence="3">
    <location>
        <begin position="49"/>
        <end position="65"/>
    </location>
</feature>
<feature type="compositionally biased region" description="Low complexity" evidence="3">
    <location>
        <begin position="97"/>
        <end position="109"/>
    </location>
</feature>
<reference evidence="5 6" key="1">
    <citation type="journal article" name="Sci. Rep.">
        <title>Genome-scale phylogenetic analyses confirm Olpidium as the closest living zoosporic fungus to the non-flagellated, terrestrial fungi.</title>
        <authorList>
            <person name="Chang Y."/>
            <person name="Rochon D."/>
            <person name="Sekimoto S."/>
            <person name="Wang Y."/>
            <person name="Chovatia M."/>
            <person name="Sandor L."/>
            <person name="Salamov A."/>
            <person name="Grigoriev I.V."/>
            <person name="Stajich J.E."/>
            <person name="Spatafora J.W."/>
        </authorList>
    </citation>
    <scope>NUCLEOTIDE SEQUENCE [LARGE SCALE GENOMIC DNA]</scope>
    <source>
        <strain evidence="5">S191</strain>
    </source>
</reference>
<comment type="subcellular location">
    <subcellularLocation>
        <location evidence="1">Nucleus</location>
    </subcellularLocation>
</comment>
<feature type="region of interest" description="Disordered" evidence="3">
    <location>
        <begin position="1"/>
        <end position="130"/>
    </location>
</feature>
<feature type="domain" description="EVE" evidence="4">
    <location>
        <begin position="229"/>
        <end position="313"/>
    </location>
</feature>
<sequence length="316" mass="35075">MRTVFIPRDPLARSAALRTSSPAPKADRAEHARARPSMADATAPLRSGAPAAARQKQQQQQQQPRQVRRGLRRPPPRVFRQAVTAAGGGPPPPGSPGSPEAPACASPRAAEPDEGRPGEPPAAPAPELRSQCWLMKTEPDSRVVKGKDLAAMKDGISAWDGVRNHEAKNLMKQMRVGDLVLFYHSNTKVPVRGGRALYDHCPGKRPFVGHLHFLNILRRYVVLIFRGLPEAYPDYTAFDPQHPYHDQKSDPENPRWFMVDVQYVRQLKRLVPLGELQRVAAEGGPLKDMALVKRGRLSVQPVTKDEFDFVVAMENR</sequence>
<dbReference type="CDD" id="cd21133">
    <property type="entry name" value="EVE"/>
    <property type="match status" value="1"/>
</dbReference>
<comment type="caution">
    <text evidence="5">The sequence shown here is derived from an EMBL/GenBank/DDBJ whole genome shotgun (WGS) entry which is preliminary data.</text>
</comment>
<proteinExistence type="predicted"/>
<dbReference type="InterPro" id="IPR015947">
    <property type="entry name" value="PUA-like_sf"/>
</dbReference>
<dbReference type="OrthoDB" id="41445at2759"/>
<protein>
    <submittedName>
        <fullName evidence="5">PUA-like domain-containing protein</fullName>
    </submittedName>
</protein>
<evidence type="ECO:0000256" key="3">
    <source>
        <dbReference type="SAM" id="MobiDB-lite"/>
    </source>
</evidence>
<dbReference type="PANTHER" id="PTHR14087:SF7">
    <property type="entry name" value="THYMOCYTE NUCLEAR PROTEIN 1"/>
    <property type="match status" value="1"/>
</dbReference>
<name>A0A8H7ZPM3_9FUNG</name>
<dbReference type="SUPFAM" id="SSF88697">
    <property type="entry name" value="PUA domain-like"/>
    <property type="match status" value="1"/>
</dbReference>
<dbReference type="Gene3D" id="3.10.590.10">
    <property type="entry name" value="ph1033 like domains"/>
    <property type="match status" value="2"/>
</dbReference>
<feature type="compositionally biased region" description="Basic residues" evidence="3">
    <location>
        <begin position="66"/>
        <end position="75"/>
    </location>
</feature>
<keyword evidence="2" id="KW-0539">Nucleus</keyword>
<dbReference type="AlphaFoldDB" id="A0A8H7ZPM3"/>
<keyword evidence="6" id="KW-1185">Reference proteome</keyword>
<dbReference type="Proteomes" id="UP000673691">
    <property type="component" value="Unassembled WGS sequence"/>
</dbReference>
<evidence type="ECO:0000313" key="6">
    <source>
        <dbReference type="Proteomes" id="UP000673691"/>
    </source>
</evidence>
<dbReference type="InterPro" id="IPR052181">
    <property type="entry name" value="5hmC_binding"/>
</dbReference>
<organism evidence="5 6">
    <name type="scientific">Olpidium bornovanus</name>
    <dbReference type="NCBI Taxonomy" id="278681"/>
    <lineage>
        <taxon>Eukaryota</taxon>
        <taxon>Fungi</taxon>
        <taxon>Fungi incertae sedis</taxon>
        <taxon>Olpidiomycota</taxon>
        <taxon>Olpidiomycotina</taxon>
        <taxon>Olpidiomycetes</taxon>
        <taxon>Olpidiales</taxon>
        <taxon>Olpidiaceae</taxon>
        <taxon>Olpidium</taxon>
    </lineage>
</organism>
<gene>
    <name evidence="5" type="ORF">BJ554DRAFT_3176</name>
</gene>
<dbReference type="InterPro" id="IPR047197">
    <property type="entry name" value="THYN1-like_EVE"/>
</dbReference>
<feature type="domain" description="EVE" evidence="4">
    <location>
        <begin position="132"/>
        <end position="189"/>
    </location>
</feature>
<evidence type="ECO:0000256" key="2">
    <source>
        <dbReference type="ARBA" id="ARBA00023242"/>
    </source>
</evidence>
<dbReference type="InterPro" id="IPR002740">
    <property type="entry name" value="EVE_domain"/>
</dbReference>
<dbReference type="PANTHER" id="PTHR14087">
    <property type="entry name" value="THYMOCYTE NUCLEAR PROTEIN 1"/>
    <property type="match status" value="1"/>
</dbReference>
<dbReference type="EMBL" id="JAEFCI010010906">
    <property type="protein sequence ID" value="KAG5456940.1"/>
    <property type="molecule type" value="Genomic_DNA"/>
</dbReference>
<evidence type="ECO:0000259" key="4">
    <source>
        <dbReference type="Pfam" id="PF01878"/>
    </source>
</evidence>
<evidence type="ECO:0000256" key="1">
    <source>
        <dbReference type="ARBA" id="ARBA00004123"/>
    </source>
</evidence>
<evidence type="ECO:0000313" key="5">
    <source>
        <dbReference type="EMBL" id="KAG5456940.1"/>
    </source>
</evidence>
<dbReference type="GO" id="GO:0005634">
    <property type="term" value="C:nucleus"/>
    <property type="evidence" value="ECO:0007669"/>
    <property type="project" value="UniProtKB-SubCell"/>
</dbReference>
<accession>A0A8H7ZPM3</accession>
<dbReference type="Pfam" id="PF01878">
    <property type="entry name" value="EVE"/>
    <property type="match status" value="2"/>
</dbReference>